<evidence type="ECO:0000313" key="4">
    <source>
        <dbReference type="Proteomes" id="UP000768567"/>
    </source>
</evidence>
<dbReference type="Proteomes" id="UP000768567">
    <property type="component" value="Unassembled WGS sequence"/>
</dbReference>
<dbReference type="PANTHER" id="PTHR30535">
    <property type="entry name" value="VITAMIN B12-BINDING PROTEIN"/>
    <property type="match status" value="1"/>
</dbReference>
<dbReference type="Pfam" id="PF01497">
    <property type="entry name" value="Peripla_BP_2"/>
    <property type="match status" value="1"/>
</dbReference>
<dbReference type="PANTHER" id="PTHR30535:SF34">
    <property type="entry name" value="MOLYBDATE-BINDING PROTEIN MOLA"/>
    <property type="match status" value="1"/>
</dbReference>
<sequence length="284" mass="31186">MDSAQMLTFEDDLGRTVTAPCQPRRVAALIGSFAHVWTLAGGDLVATANDAWTQFDLNLSEDVVNLGATTELSLEKLFAVEPDFVIASTNTQLDLDWMETLESAEIPTAYFDVNTFEDYLHMLEVCSNLTGRQDLYQQNGLDVQSQIDAAVARADGSAPTVVYLRATAVSVKVKGSEGNVLGEMLSDLGCVNIADQDGSLLEELSLERIVQADPDYIFVVEQGSDAEAIRENLNALLLDNPAWSGLTAVQEGRLYYMDQKLYNLKPNDRWGEAYENLADILYPA</sequence>
<accession>A0ABR9R0S8</accession>
<keyword evidence="4" id="KW-1185">Reference proteome</keyword>
<evidence type="ECO:0000259" key="2">
    <source>
        <dbReference type="Pfam" id="PF01497"/>
    </source>
</evidence>
<dbReference type="EMBL" id="JADCKC010000001">
    <property type="protein sequence ID" value="MBE5036721.1"/>
    <property type="molecule type" value="Genomic_DNA"/>
</dbReference>
<evidence type="ECO:0000313" key="3">
    <source>
        <dbReference type="EMBL" id="MBE5036721.1"/>
    </source>
</evidence>
<organism evidence="3 4">
    <name type="scientific">Gemmiger gallinarum</name>
    <dbReference type="NCBI Taxonomy" id="2779354"/>
    <lineage>
        <taxon>Bacteria</taxon>
        <taxon>Bacillati</taxon>
        <taxon>Bacillota</taxon>
        <taxon>Clostridia</taxon>
        <taxon>Eubacteriales</taxon>
        <taxon>Gemmiger</taxon>
    </lineage>
</organism>
<proteinExistence type="inferred from homology"/>
<comment type="caution">
    <text evidence="3">The sequence shown here is derived from an EMBL/GenBank/DDBJ whole genome shotgun (WGS) entry which is preliminary data.</text>
</comment>
<reference evidence="3 4" key="1">
    <citation type="submission" date="2020-10" db="EMBL/GenBank/DDBJ databases">
        <title>ChiBAC.</title>
        <authorList>
            <person name="Zenner C."/>
            <person name="Hitch T.C.A."/>
            <person name="Clavel T."/>
        </authorList>
    </citation>
    <scope>NUCLEOTIDE SEQUENCE [LARGE SCALE GENOMIC DNA]</scope>
    <source>
        <strain evidence="3 4">DSM 109015</strain>
    </source>
</reference>
<dbReference type="Gene3D" id="3.40.50.1980">
    <property type="entry name" value="Nitrogenase molybdenum iron protein domain"/>
    <property type="match status" value="2"/>
</dbReference>
<evidence type="ECO:0000256" key="1">
    <source>
        <dbReference type="ARBA" id="ARBA00008814"/>
    </source>
</evidence>
<dbReference type="InterPro" id="IPR050902">
    <property type="entry name" value="ABC_Transporter_SBP"/>
</dbReference>
<dbReference type="InterPro" id="IPR002491">
    <property type="entry name" value="ABC_transptr_periplasmic_BD"/>
</dbReference>
<protein>
    <submittedName>
        <fullName evidence="3">ABC transporter substrate-binding protein</fullName>
    </submittedName>
</protein>
<name>A0ABR9R0S8_9FIRM</name>
<feature type="domain" description="Fe/B12 periplasmic-binding" evidence="2">
    <location>
        <begin position="27"/>
        <end position="260"/>
    </location>
</feature>
<gene>
    <name evidence="3" type="ORF">INF35_02805</name>
</gene>
<comment type="similarity">
    <text evidence="1">Belongs to the bacterial solute-binding protein 8 family.</text>
</comment>
<dbReference type="SUPFAM" id="SSF53807">
    <property type="entry name" value="Helical backbone' metal receptor"/>
    <property type="match status" value="1"/>
</dbReference>